<proteinExistence type="predicted"/>
<dbReference type="InterPro" id="IPR036188">
    <property type="entry name" value="FAD/NAD-bd_sf"/>
</dbReference>
<accession>X1RYE7</accession>
<dbReference type="InterPro" id="IPR023753">
    <property type="entry name" value="FAD/NAD-binding_dom"/>
</dbReference>
<dbReference type="SUPFAM" id="SSF51905">
    <property type="entry name" value="FAD/NAD(P)-binding domain"/>
    <property type="match status" value="1"/>
</dbReference>
<feature type="domain" description="FAD/NAD(P)-binding" evidence="3">
    <location>
        <begin position="6"/>
        <end position="110"/>
    </location>
</feature>
<name>X1RYE7_9ZZZZ</name>
<evidence type="ECO:0000256" key="1">
    <source>
        <dbReference type="ARBA" id="ARBA00022630"/>
    </source>
</evidence>
<dbReference type="AlphaFoldDB" id="X1RYE7"/>
<dbReference type="Gene3D" id="3.50.50.60">
    <property type="entry name" value="FAD/NAD(P)-binding domain"/>
    <property type="match status" value="1"/>
</dbReference>
<evidence type="ECO:0000256" key="2">
    <source>
        <dbReference type="ARBA" id="ARBA00023002"/>
    </source>
</evidence>
<sequence>MSDKEYDVIIIGGGPAGYSAGLYTTRAMLKTLLIESYTVLSQLMLTDFVENYPGFPDGIKGFELINNLKKQAQNFSIEIKEGFVKNIKRVNTNKKKWSIITQNKNEYIAESLIADS</sequence>
<dbReference type="EMBL" id="BARW01009927">
    <property type="protein sequence ID" value="GAI85807.1"/>
    <property type="molecule type" value="Genomic_DNA"/>
</dbReference>
<dbReference type="InterPro" id="IPR050097">
    <property type="entry name" value="Ferredoxin-NADP_redctase_2"/>
</dbReference>
<keyword evidence="2" id="KW-0560">Oxidoreductase</keyword>
<gene>
    <name evidence="4" type="ORF">S12H4_19758</name>
</gene>
<dbReference type="PRINTS" id="PR00469">
    <property type="entry name" value="PNDRDTASEII"/>
</dbReference>
<reference evidence="4" key="1">
    <citation type="journal article" date="2014" name="Front. Microbiol.">
        <title>High frequency of phylogenetically diverse reductive dehalogenase-homologous genes in deep subseafloor sedimentary metagenomes.</title>
        <authorList>
            <person name="Kawai M."/>
            <person name="Futagami T."/>
            <person name="Toyoda A."/>
            <person name="Takaki Y."/>
            <person name="Nishi S."/>
            <person name="Hori S."/>
            <person name="Arai W."/>
            <person name="Tsubouchi T."/>
            <person name="Morono Y."/>
            <person name="Uchiyama I."/>
            <person name="Ito T."/>
            <person name="Fujiyama A."/>
            <person name="Inagaki F."/>
            <person name="Takami H."/>
        </authorList>
    </citation>
    <scope>NUCLEOTIDE SEQUENCE</scope>
    <source>
        <strain evidence="4">Expedition CK06-06</strain>
    </source>
</reference>
<evidence type="ECO:0000259" key="3">
    <source>
        <dbReference type="Pfam" id="PF07992"/>
    </source>
</evidence>
<dbReference type="Pfam" id="PF07992">
    <property type="entry name" value="Pyr_redox_2"/>
    <property type="match status" value="1"/>
</dbReference>
<keyword evidence="1" id="KW-0285">Flavoprotein</keyword>
<evidence type="ECO:0000313" key="4">
    <source>
        <dbReference type="EMBL" id="GAI85807.1"/>
    </source>
</evidence>
<dbReference type="PANTHER" id="PTHR48105">
    <property type="entry name" value="THIOREDOXIN REDUCTASE 1-RELATED-RELATED"/>
    <property type="match status" value="1"/>
</dbReference>
<protein>
    <recommendedName>
        <fullName evidence="3">FAD/NAD(P)-binding domain-containing protein</fullName>
    </recommendedName>
</protein>
<organism evidence="4">
    <name type="scientific">marine sediment metagenome</name>
    <dbReference type="NCBI Taxonomy" id="412755"/>
    <lineage>
        <taxon>unclassified sequences</taxon>
        <taxon>metagenomes</taxon>
        <taxon>ecological metagenomes</taxon>
    </lineage>
</organism>
<comment type="caution">
    <text evidence="4">The sequence shown here is derived from an EMBL/GenBank/DDBJ whole genome shotgun (WGS) entry which is preliminary data.</text>
</comment>
<dbReference type="GO" id="GO:0016491">
    <property type="term" value="F:oxidoreductase activity"/>
    <property type="evidence" value="ECO:0007669"/>
    <property type="project" value="UniProtKB-KW"/>
</dbReference>